<protein>
    <submittedName>
        <fullName evidence="3">Class I SAM-dependent methyltransferase</fullName>
    </submittedName>
</protein>
<feature type="compositionally biased region" description="Basic and acidic residues" evidence="1">
    <location>
        <begin position="216"/>
        <end position="225"/>
    </location>
</feature>
<keyword evidence="3" id="KW-0808">Transferase</keyword>
<dbReference type="Pfam" id="PF08241">
    <property type="entry name" value="Methyltransf_11"/>
    <property type="match status" value="1"/>
</dbReference>
<feature type="domain" description="Methyltransferase type 11" evidence="2">
    <location>
        <begin position="38"/>
        <end position="111"/>
    </location>
</feature>
<name>A0ABT5X9R1_9EURY</name>
<accession>A0ABT5X9R1</accession>
<evidence type="ECO:0000259" key="2">
    <source>
        <dbReference type="Pfam" id="PF08241"/>
    </source>
</evidence>
<dbReference type="InterPro" id="IPR029063">
    <property type="entry name" value="SAM-dependent_MTases_sf"/>
</dbReference>
<gene>
    <name evidence="3" type="ORF">P0O15_09595</name>
</gene>
<dbReference type="Gene3D" id="3.40.50.150">
    <property type="entry name" value="Vaccinia Virus protein VP39"/>
    <property type="match status" value="1"/>
</dbReference>
<sequence>MRLNRYDLHSLTQYQSWNSEDDIYRFNVISKYCFGSVLDVGCGLANLKNYIDKRKVHKYVGLDVYGDIDVHASTYDLPFKDGIFDTVVMSEVLEHLEYPVKALSEIKRVCNSRIILSVPNPYSIQQLYTIFVHKYSIECENHITAFSDGEIKAICNRLELIIERKVPLKVRDPFFGKRLPLETTLYSDVSVYLIEKNESSSEKPSKPSADGTAGGHRLDRLSRSI</sequence>
<reference evidence="3 4" key="1">
    <citation type="submission" date="2023-03" db="EMBL/GenBank/DDBJ databases">
        <title>WGS of Methanotrichaceae archaeon Mx.</title>
        <authorList>
            <person name="Sorokin D.Y."/>
            <person name="Merkel A.Y."/>
        </authorList>
    </citation>
    <scope>NUCLEOTIDE SEQUENCE [LARGE SCALE GENOMIC DNA]</scope>
    <source>
        <strain evidence="3 4">Mx</strain>
    </source>
</reference>
<dbReference type="EMBL" id="JARFPK010000039">
    <property type="protein sequence ID" value="MDF0591411.1"/>
    <property type="molecule type" value="Genomic_DNA"/>
</dbReference>
<dbReference type="Proteomes" id="UP001220010">
    <property type="component" value="Unassembled WGS sequence"/>
</dbReference>
<evidence type="ECO:0000313" key="4">
    <source>
        <dbReference type="Proteomes" id="UP001220010"/>
    </source>
</evidence>
<dbReference type="GO" id="GO:0008168">
    <property type="term" value="F:methyltransferase activity"/>
    <property type="evidence" value="ECO:0007669"/>
    <property type="project" value="UniProtKB-KW"/>
</dbReference>
<comment type="caution">
    <text evidence="3">The sequence shown here is derived from an EMBL/GenBank/DDBJ whole genome shotgun (WGS) entry which is preliminary data.</text>
</comment>
<feature type="region of interest" description="Disordered" evidence="1">
    <location>
        <begin position="198"/>
        <end position="225"/>
    </location>
</feature>
<dbReference type="RefSeq" id="WP_316967144.1">
    <property type="nucleotide sequence ID" value="NZ_JARFPK010000039.1"/>
</dbReference>
<organism evidence="3 4">
    <name type="scientific">Candidatus Methanocrinis natronophilus</name>
    <dbReference type="NCBI Taxonomy" id="3033396"/>
    <lineage>
        <taxon>Archaea</taxon>
        <taxon>Methanobacteriati</taxon>
        <taxon>Methanobacteriota</taxon>
        <taxon>Stenosarchaea group</taxon>
        <taxon>Methanomicrobia</taxon>
        <taxon>Methanotrichales</taxon>
        <taxon>Methanotrichaceae</taxon>
        <taxon>Methanocrinis</taxon>
    </lineage>
</organism>
<dbReference type="GO" id="GO:0032259">
    <property type="term" value="P:methylation"/>
    <property type="evidence" value="ECO:0007669"/>
    <property type="project" value="UniProtKB-KW"/>
</dbReference>
<keyword evidence="4" id="KW-1185">Reference proteome</keyword>
<dbReference type="InterPro" id="IPR013216">
    <property type="entry name" value="Methyltransf_11"/>
</dbReference>
<dbReference type="SUPFAM" id="SSF53335">
    <property type="entry name" value="S-adenosyl-L-methionine-dependent methyltransferases"/>
    <property type="match status" value="1"/>
</dbReference>
<proteinExistence type="predicted"/>
<evidence type="ECO:0000313" key="3">
    <source>
        <dbReference type="EMBL" id="MDF0591411.1"/>
    </source>
</evidence>
<keyword evidence="3" id="KW-0489">Methyltransferase</keyword>
<evidence type="ECO:0000256" key="1">
    <source>
        <dbReference type="SAM" id="MobiDB-lite"/>
    </source>
</evidence>